<gene>
    <name evidence="4" type="ORF">PYCCODRAFT_410417</name>
</gene>
<feature type="compositionally biased region" description="Pro residues" evidence="1">
    <location>
        <begin position="12"/>
        <end position="21"/>
    </location>
</feature>
<dbReference type="SUPFAM" id="SSF56112">
    <property type="entry name" value="Protein kinase-like (PK-like)"/>
    <property type="match status" value="1"/>
</dbReference>
<feature type="region of interest" description="Disordered" evidence="1">
    <location>
        <begin position="566"/>
        <end position="615"/>
    </location>
</feature>
<dbReference type="PANTHER" id="PTHR38248">
    <property type="entry name" value="FUNK1 6"/>
    <property type="match status" value="1"/>
</dbReference>
<feature type="compositionally biased region" description="Acidic residues" evidence="1">
    <location>
        <begin position="601"/>
        <end position="615"/>
    </location>
</feature>
<feature type="domain" description="Fungal-type protein kinase" evidence="3">
    <location>
        <begin position="264"/>
        <end position="366"/>
    </location>
</feature>
<reference evidence="4 5" key="1">
    <citation type="journal article" date="2015" name="Biotechnol. Biofuels">
        <title>Enhanced degradation of softwood versus hardwood by the white-rot fungus Pycnoporus coccineus.</title>
        <authorList>
            <person name="Couturier M."/>
            <person name="Navarro D."/>
            <person name="Chevret D."/>
            <person name="Henrissat B."/>
            <person name="Piumi F."/>
            <person name="Ruiz-Duenas F.J."/>
            <person name="Martinez A.T."/>
            <person name="Grigoriev I.V."/>
            <person name="Riley R."/>
            <person name="Lipzen A."/>
            <person name="Berrin J.G."/>
            <person name="Master E.R."/>
            <person name="Rosso M.N."/>
        </authorList>
    </citation>
    <scope>NUCLEOTIDE SEQUENCE [LARGE SCALE GENOMIC DNA]</scope>
    <source>
        <strain evidence="4 5">BRFM310</strain>
    </source>
</reference>
<dbReference type="EMBL" id="KZ084106">
    <property type="protein sequence ID" value="OSD02208.1"/>
    <property type="molecule type" value="Genomic_DNA"/>
</dbReference>
<dbReference type="Pfam" id="PF17667">
    <property type="entry name" value="Pkinase_fungal"/>
    <property type="match status" value="2"/>
</dbReference>
<dbReference type="Gene3D" id="1.10.510.10">
    <property type="entry name" value="Transferase(Phosphotransferase) domain 1"/>
    <property type="match status" value="1"/>
</dbReference>
<keyword evidence="2" id="KW-1133">Transmembrane helix</keyword>
<proteinExistence type="predicted"/>
<evidence type="ECO:0000259" key="3">
    <source>
        <dbReference type="Pfam" id="PF17667"/>
    </source>
</evidence>
<feature type="non-terminal residue" evidence="4">
    <location>
        <position position="1"/>
    </location>
</feature>
<evidence type="ECO:0000256" key="2">
    <source>
        <dbReference type="SAM" id="Phobius"/>
    </source>
</evidence>
<feature type="region of interest" description="Disordered" evidence="1">
    <location>
        <begin position="1"/>
        <end position="28"/>
    </location>
</feature>
<name>A0A1Y2IM72_TRAC3</name>
<organism evidence="4 5">
    <name type="scientific">Trametes coccinea (strain BRFM310)</name>
    <name type="common">Pycnoporus coccineus</name>
    <dbReference type="NCBI Taxonomy" id="1353009"/>
    <lineage>
        <taxon>Eukaryota</taxon>
        <taxon>Fungi</taxon>
        <taxon>Dikarya</taxon>
        <taxon>Basidiomycota</taxon>
        <taxon>Agaricomycotina</taxon>
        <taxon>Agaricomycetes</taxon>
        <taxon>Polyporales</taxon>
        <taxon>Polyporaceae</taxon>
        <taxon>Trametes</taxon>
    </lineage>
</organism>
<dbReference type="Proteomes" id="UP000193067">
    <property type="component" value="Unassembled WGS sequence"/>
</dbReference>
<dbReference type="OrthoDB" id="2757515at2759"/>
<dbReference type="AlphaFoldDB" id="A0A1Y2IM72"/>
<keyword evidence="5" id="KW-1185">Reference proteome</keyword>
<dbReference type="InterPro" id="IPR011009">
    <property type="entry name" value="Kinase-like_dom_sf"/>
</dbReference>
<feature type="domain" description="Fungal-type protein kinase" evidence="3">
    <location>
        <begin position="458"/>
        <end position="764"/>
    </location>
</feature>
<evidence type="ECO:0000313" key="4">
    <source>
        <dbReference type="EMBL" id="OSD02208.1"/>
    </source>
</evidence>
<dbReference type="InterPro" id="IPR040976">
    <property type="entry name" value="Pkinase_fungal"/>
</dbReference>
<accession>A0A1Y2IM72</accession>
<sequence>PTTRSSVAHCSPPSPGIPPTPSSRVSSSHIRVSHTLAVSIRRALNHSRRASACARLVLVLGLLYSGGLVSVKPFYYRAPLGKIQTSPHKQEKASNYDIRKHGTQLEPNAAFDRPLLGVSSMGHTVLVDFADFEKHVLGVEDGLIRTANICQDFVDIARVEFSKLFGGKSTPKEDIIAEKFVEVLNMEDAGGVLEHHGAAFTGHNTSDDGITSKVDAGLYPKARIPTDGKPNWNHMRLFIEFKRMGADLDPFDNSNSGAPEATAQSRKAVREQITDYALVIRNRQHRTCIYALFVIGPEFRAMRFDQSGVIVTRKQNYLEDPRWVLSFLSWFDSASPEEQGLDPTVTLLEKSSRAYKLMTEYALAQESDMEHAVGTSVSATYHPPATEILTLRSTAPTLSSVGRKTRRRKRAQDEQCSLDDESYLDDIELDSDDPRVFKYVRDKFRESLQDNWPRYKLEVGREKRIFLVGRPVWVVLSLYGRGTRGYVALDVKRRRFAFLKDCWRPYYIDVEPEGYYLEKLNTEAIVDPNIQVPTVIAHGDVRNKVTFTALYARRLAVEAKMATRAAATEAKPETSSGATKLSQSHAANGGPLDTNAKSDGEQDQPADTEDSDDDSDEIAATHRVLTHYRIVVKDVCLPFTEVPSSWQLVRNTMDCILTHALAYTRLRLLHRDVSAGNVIIRPSLSSTVDAHGNRTVVWTGVLTDWELAKEVPASDATEKPKQVARQPERTGTWQFMSVAYIKHQPYQPVSVADELESFFHVLLFYAIRLLPHNVVNTRWFVADYFDSCGFYDGDNRSSSSAKWTSMHTGAIDLPNILSSSALTKR</sequence>
<feature type="transmembrane region" description="Helical" evidence="2">
    <location>
        <begin position="56"/>
        <end position="76"/>
    </location>
</feature>
<dbReference type="PANTHER" id="PTHR38248:SF2">
    <property type="entry name" value="FUNK1 11"/>
    <property type="match status" value="1"/>
</dbReference>
<feature type="compositionally biased region" description="Polar residues" evidence="1">
    <location>
        <begin position="575"/>
        <end position="586"/>
    </location>
</feature>
<evidence type="ECO:0000313" key="5">
    <source>
        <dbReference type="Proteomes" id="UP000193067"/>
    </source>
</evidence>
<keyword evidence="2" id="KW-0472">Membrane</keyword>
<protein>
    <recommendedName>
        <fullName evidence="3">Fungal-type protein kinase domain-containing protein</fullName>
    </recommendedName>
</protein>
<evidence type="ECO:0000256" key="1">
    <source>
        <dbReference type="SAM" id="MobiDB-lite"/>
    </source>
</evidence>
<keyword evidence="2" id="KW-0812">Transmembrane</keyword>